<accession>W6M8Y7</accession>
<proteinExistence type="inferred from homology"/>
<keyword evidence="3" id="KW-0131">Cell cycle</keyword>
<sequence>MPYERYRQDLQQEGFQHDPAQERAIQYLQRIYDQLMATPSKAVPTPQKTGLFGRLTRRENTGVTESAPAVRGLYLWGGVGRGKTYLVDTFVDALPLERKQRIHFHSFMRAIHAELKSLKNQPDPLRIVARRFAEIARVICLDEFFVADITDAMLLDGLLRELFANGVTLITTSNIEPDGLYKDGLQRARFLPAIALLKQHLDVLNVDGGVDYRLRYLEKAEIYHYPLDERAEQILNEVFDHIAPEPGHRGGDLEIEGRFIPTLREADGIIWFSFRAICDGPRGTADYIEIARCFHTVLISNVPVLDWQMENQARRFVNLVDEFYDRGVKLVLSAAAPILELYQGEKLKFEFQRTVSRLQEMQSHQYLERPHLP</sequence>
<keyword evidence="2 3" id="KW-0067">ATP-binding</keyword>
<dbReference type="NCBIfam" id="NF040713">
    <property type="entry name" value="ZapE"/>
    <property type="match status" value="1"/>
</dbReference>
<dbReference type="InterPro" id="IPR005654">
    <property type="entry name" value="ATPase_AFG1-like"/>
</dbReference>
<dbReference type="EMBL" id="CBTJ020000032">
    <property type="protein sequence ID" value="CDI02195.1"/>
    <property type="molecule type" value="Genomic_DNA"/>
</dbReference>
<dbReference type="GO" id="GO:0051301">
    <property type="term" value="P:cell division"/>
    <property type="evidence" value="ECO:0007669"/>
    <property type="project" value="UniProtKB-UniRule"/>
</dbReference>
<dbReference type="STRING" id="1400863.BN873_260051"/>
<dbReference type="OrthoDB" id="9774491at2"/>
<keyword evidence="3" id="KW-0132">Cell division</keyword>
<keyword evidence="1 3" id="KW-0547">Nucleotide-binding</keyword>
<dbReference type="PANTHER" id="PTHR12169:SF6">
    <property type="entry name" value="AFG1-LIKE ATPASE"/>
    <property type="match status" value="1"/>
</dbReference>
<evidence type="ECO:0000256" key="3">
    <source>
        <dbReference type="HAMAP-Rule" id="MF_01919"/>
    </source>
</evidence>
<dbReference type="GO" id="GO:0005524">
    <property type="term" value="F:ATP binding"/>
    <property type="evidence" value="ECO:0007669"/>
    <property type="project" value="UniProtKB-UniRule"/>
</dbReference>
<reference evidence="4" key="2">
    <citation type="submission" date="2014-03" db="EMBL/GenBank/DDBJ databases">
        <title>Candidatus Competibacter-lineage genomes retrieved from metagenomes reveal functional metabolic diversity.</title>
        <authorList>
            <person name="McIlroy S.J."/>
            <person name="Albertsen M."/>
            <person name="Andresen E.K."/>
            <person name="Saunders A.M."/>
            <person name="Kristiansen R."/>
            <person name="Stokholm-Bjerregaard M."/>
            <person name="Nielsen K.L."/>
            <person name="Nielsen P.H."/>
        </authorList>
    </citation>
    <scope>NUCLEOTIDE SEQUENCE</scope>
    <source>
        <strain evidence="4">Run_A_D11</strain>
    </source>
</reference>
<evidence type="ECO:0000313" key="5">
    <source>
        <dbReference type="Proteomes" id="UP000035760"/>
    </source>
</evidence>
<reference evidence="4" key="1">
    <citation type="submission" date="2013-07" db="EMBL/GenBank/DDBJ databases">
        <authorList>
            <person name="McIlroy S."/>
        </authorList>
    </citation>
    <scope>NUCLEOTIDE SEQUENCE [LARGE SCALE GENOMIC DNA]</scope>
    <source>
        <strain evidence="4">Run_A_D11</strain>
    </source>
</reference>
<dbReference type="SUPFAM" id="SSF52540">
    <property type="entry name" value="P-loop containing nucleoside triphosphate hydrolases"/>
    <property type="match status" value="1"/>
</dbReference>
<dbReference type="Proteomes" id="UP000035760">
    <property type="component" value="Unassembled WGS sequence"/>
</dbReference>
<dbReference type="AlphaFoldDB" id="W6M8Y7"/>
<dbReference type="RefSeq" id="WP_048672094.1">
    <property type="nucleotide sequence ID" value="NZ_CBTJ020000032.1"/>
</dbReference>
<evidence type="ECO:0000313" key="4">
    <source>
        <dbReference type="EMBL" id="CDI02195.1"/>
    </source>
</evidence>
<feature type="binding site" evidence="3">
    <location>
        <begin position="77"/>
        <end position="84"/>
    </location>
    <ligand>
        <name>ATP</name>
        <dbReference type="ChEBI" id="CHEBI:30616"/>
    </ligand>
</feature>
<keyword evidence="3" id="KW-0378">Hydrolase</keyword>
<gene>
    <name evidence="3" type="primary">zapE</name>
    <name evidence="4" type="ORF">BN873_260051</name>
</gene>
<protein>
    <recommendedName>
        <fullName evidence="3">Cell division protein ZapE</fullName>
    </recommendedName>
    <alternativeName>
        <fullName evidence="3">Z ring-associated protein ZapE</fullName>
    </alternativeName>
</protein>
<dbReference type="Pfam" id="PF03969">
    <property type="entry name" value="AFG1_ATPase"/>
    <property type="match status" value="1"/>
</dbReference>
<keyword evidence="5" id="KW-1185">Reference proteome</keyword>
<dbReference type="InterPro" id="IPR030870">
    <property type="entry name" value="ZapE"/>
</dbReference>
<comment type="subunit">
    <text evidence="3">Interacts with FtsZ.</text>
</comment>
<dbReference type="Gene3D" id="3.40.50.300">
    <property type="entry name" value="P-loop containing nucleotide triphosphate hydrolases"/>
    <property type="match status" value="1"/>
</dbReference>
<dbReference type="PANTHER" id="PTHR12169">
    <property type="entry name" value="ATPASE N2B"/>
    <property type="match status" value="1"/>
</dbReference>
<comment type="similarity">
    <text evidence="3">Belongs to the AFG1 ATPase family. ZapE subfamily.</text>
</comment>
<comment type="subcellular location">
    <subcellularLocation>
        <location evidence="3">Cytoplasm</location>
    </subcellularLocation>
</comment>
<keyword evidence="3" id="KW-0963">Cytoplasm</keyword>
<dbReference type="InterPro" id="IPR027417">
    <property type="entry name" value="P-loop_NTPase"/>
</dbReference>
<comment type="function">
    <text evidence="3">Reduces the stability of FtsZ polymers in the presence of ATP.</text>
</comment>
<evidence type="ECO:0000256" key="2">
    <source>
        <dbReference type="ARBA" id="ARBA00022840"/>
    </source>
</evidence>
<name>W6M8Y7_9GAMM</name>
<comment type="caution">
    <text evidence="4">The sequence shown here is derived from an EMBL/GenBank/DDBJ whole genome shotgun (WGS) entry which is preliminary data.</text>
</comment>
<dbReference type="GO" id="GO:0016887">
    <property type="term" value="F:ATP hydrolysis activity"/>
    <property type="evidence" value="ECO:0007669"/>
    <property type="project" value="UniProtKB-UniRule"/>
</dbReference>
<evidence type="ECO:0000256" key="1">
    <source>
        <dbReference type="ARBA" id="ARBA00022741"/>
    </source>
</evidence>
<dbReference type="GO" id="GO:0005737">
    <property type="term" value="C:cytoplasm"/>
    <property type="evidence" value="ECO:0007669"/>
    <property type="project" value="UniProtKB-SubCell"/>
</dbReference>
<dbReference type="GO" id="GO:0032153">
    <property type="term" value="C:cell division site"/>
    <property type="evidence" value="ECO:0007669"/>
    <property type="project" value="TreeGrafter"/>
</dbReference>
<dbReference type="HAMAP" id="MF_01919">
    <property type="entry name" value="ZapE"/>
    <property type="match status" value="1"/>
</dbReference>
<organism evidence="4 5">
    <name type="scientific">Candidatus Competibacter denitrificans Run_A_D11</name>
    <dbReference type="NCBI Taxonomy" id="1400863"/>
    <lineage>
        <taxon>Bacteria</taxon>
        <taxon>Pseudomonadati</taxon>
        <taxon>Pseudomonadota</taxon>
        <taxon>Gammaproteobacteria</taxon>
        <taxon>Candidatus Competibacteraceae</taxon>
        <taxon>Candidatus Competibacter</taxon>
    </lineage>
</organism>